<dbReference type="RefSeq" id="WP_133441418.1">
    <property type="nucleotide sequence ID" value="NZ_CP034726.1"/>
</dbReference>
<feature type="transmembrane region" description="Helical" evidence="8">
    <location>
        <begin position="323"/>
        <end position="350"/>
    </location>
</feature>
<dbReference type="AlphaFoldDB" id="A0A4P6ZK05"/>
<feature type="transmembrane region" description="Helical" evidence="8">
    <location>
        <begin position="254"/>
        <end position="273"/>
    </location>
</feature>
<dbReference type="PANTHER" id="PTHR21716:SF53">
    <property type="entry name" value="PERMEASE PERM-RELATED"/>
    <property type="match status" value="1"/>
</dbReference>
<evidence type="ECO:0000313" key="9">
    <source>
        <dbReference type="EMBL" id="QBP17873.1"/>
    </source>
</evidence>
<keyword evidence="6 8" id="KW-1133">Transmembrane helix</keyword>
<evidence type="ECO:0000256" key="6">
    <source>
        <dbReference type="ARBA" id="ARBA00022989"/>
    </source>
</evidence>
<keyword evidence="4" id="KW-1003">Cell membrane</keyword>
<dbReference type="OrthoDB" id="9793390at2"/>
<name>A0A4P6ZK05_9LACO</name>
<feature type="transmembrane region" description="Helical" evidence="8">
    <location>
        <begin position="40"/>
        <end position="58"/>
    </location>
</feature>
<evidence type="ECO:0000256" key="5">
    <source>
        <dbReference type="ARBA" id="ARBA00022692"/>
    </source>
</evidence>
<evidence type="ECO:0000256" key="8">
    <source>
        <dbReference type="SAM" id="Phobius"/>
    </source>
</evidence>
<feature type="transmembrane region" description="Helical" evidence="8">
    <location>
        <begin position="280"/>
        <end position="303"/>
    </location>
</feature>
<keyword evidence="5 8" id="KW-0812">Transmembrane</keyword>
<accession>A0A4P6ZK05</accession>
<comment type="subcellular location">
    <subcellularLocation>
        <location evidence="1">Cell membrane</location>
        <topology evidence="1">Multi-pass membrane protein</topology>
    </subcellularLocation>
</comment>
<dbReference type="PANTHER" id="PTHR21716">
    <property type="entry name" value="TRANSMEMBRANE PROTEIN"/>
    <property type="match status" value="1"/>
</dbReference>
<dbReference type="Pfam" id="PF01594">
    <property type="entry name" value="AI-2E_transport"/>
    <property type="match status" value="1"/>
</dbReference>
<keyword evidence="7 8" id="KW-0472">Membrane</keyword>
<evidence type="ECO:0000256" key="2">
    <source>
        <dbReference type="ARBA" id="ARBA00009773"/>
    </source>
</evidence>
<dbReference type="GO" id="GO:0005886">
    <property type="term" value="C:plasma membrane"/>
    <property type="evidence" value="ECO:0007669"/>
    <property type="project" value="UniProtKB-SubCell"/>
</dbReference>
<evidence type="ECO:0000256" key="3">
    <source>
        <dbReference type="ARBA" id="ARBA00022448"/>
    </source>
</evidence>
<dbReference type="Proteomes" id="UP000294321">
    <property type="component" value="Chromosome"/>
</dbReference>
<dbReference type="EMBL" id="CP034726">
    <property type="protein sequence ID" value="QBP17873.1"/>
    <property type="molecule type" value="Genomic_DNA"/>
</dbReference>
<evidence type="ECO:0000256" key="7">
    <source>
        <dbReference type="ARBA" id="ARBA00023136"/>
    </source>
</evidence>
<feature type="transmembrane region" description="Helical" evidence="8">
    <location>
        <begin position="79"/>
        <end position="96"/>
    </location>
</feature>
<dbReference type="KEGG" id="lji:ELX58_01575"/>
<feature type="transmembrane region" description="Helical" evidence="8">
    <location>
        <begin position="168"/>
        <end position="190"/>
    </location>
</feature>
<sequence length="371" mass="41533">MFGQFKKAPVIFWSLEILIVFLIVWIGTKISFLFSPVGVFISSIIVPVIIAGALYYLLNPVVKLMIKIRFHHHHVSRTFAVAVIFIGILAILYYLITSFVPNLVAQISDLIQHIPHFTKETEGLMDHLSKHGWMSHLPMKQYTHRIQEYVAGNIKGLLSRITASLGRVISMATNFIIIIITVPVMLFYMLKDGDKLAPAISKWVPKRHRSRVMGLLNRMSQTISRYIGGQMIECLFVGTFTTIGYLLIGQRYAFLLGLFAGICNIIPYVGPYIGIAPSLMVALSVNITQVIWVIVVVIIVQQIDGNLIYPNVIGKTLQIHPLTIIIILLAAGHIAGLIGMILAIPLYAVVKTVVQYIYTIWLIGRTKSTKN</sequence>
<keyword evidence="3" id="KW-0813">Transport</keyword>
<reference evidence="10" key="1">
    <citation type="submission" date="2018-12" db="EMBL/GenBank/DDBJ databases">
        <title>A new species of lactobacillus.</title>
        <authorList>
            <person name="Jian Y."/>
            <person name="Xin L."/>
            <person name="Hong Z.J."/>
            <person name="Ming L.Z."/>
            <person name="Hong X.Z."/>
        </authorList>
    </citation>
    <scope>NUCLEOTIDE SEQUENCE [LARGE SCALE GENOMIC DNA]</scope>
    <source>
        <strain evidence="10">HSLZ-75</strain>
    </source>
</reference>
<comment type="similarity">
    <text evidence="2">Belongs to the autoinducer-2 exporter (AI-2E) (TC 2.A.86) family.</text>
</comment>
<feature type="transmembrane region" description="Helical" evidence="8">
    <location>
        <begin position="226"/>
        <end position="248"/>
    </location>
</feature>
<protein>
    <submittedName>
        <fullName evidence="9">AI-2E family transporter</fullName>
    </submittedName>
</protein>
<dbReference type="GO" id="GO:0055085">
    <property type="term" value="P:transmembrane transport"/>
    <property type="evidence" value="ECO:0007669"/>
    <property type="project" value="TreeGrafter"/>
</dbReference>
<evidence type="ECO:0000313" key="10">
    <source>
        <dbReference type="Proteomes" id="UP000294321"/>
    </source>
</evidence>
<gene>
    <name evidence="9" type="ORF">ELX58_01575</name>
</gene>
<evidence type="ECO:0000256" key="4">
    <source>
        <dbReference type="ARBA" id="ARBA00022475"/>
    </source>
</evidence>
<organism evidence="9 10">
    <name type="scientific">Acetilactobacillus jinshanensis</name>
    <dbReference type="NCBI Taxonomy" id="1720083"/>
    <lineage>
        <taxon>Bacteria</taxon>
        <taxon>Bacillati</taxon>
        <taxon>Bacillota</taxon>
        <taxon>Bacilli</taxon>
        <taxon>Lactobacillales</taxon>
        <taxon>Lactobacillaceae</taxon>
        <taxon>Acetilactobacillus</taxon>
    </lineage>
</organism>
<keyword evidence="10" id="KW-1185">Reference proteome</keyword>
<feature type="transmembrane region" description="Helical" evidence="8">
    <location>
        <begin position="12"/>
        <end position="34"/>
    </location>
</feature>
<evidence type="ECO:0000256" key="1">
    <source>
        <dbReference type="ARBA" id="ARBA00004651"/>
    </source>
</evidence>
<dbReference type="InterPro" id="IPR002549">
    <property type="entry name" value="AI-2E-like"/>
</dbReference>
<proteinExistence type="inferred from homology"/>